<name>A0A6J5LE08_9CAUD</name>
<reference evidence="1" key="1">
    <citation type="submission" date="2020-04" db="EMBL/GenBank/DDBJ databases">
        <authorList>
            <person name="Chiriac C."/>
            <person name="Salcher M."/>
            <person name="Ghai R."/>
            <person name="Kavagutti S V."/>
        </authorList>
    </citation>
    <scope>NUCLEOTIDE SEQUENCE</scope>
</reference>
<proteinExistence type="predicted"/>
<protein>
    <submittedName>
        <fullName evidence="1">Uncharacterized protein</fullName>
    </submittedName>
</protein>
<gene>
    <name evidence="1" type="ORF">UFOVP133_51</name>
</gene>
<dbReference type="EMBL" id="LR796246">
    <property type="protein sequence ID" value="CAB4131180.1"/>
    <property type="molecule type" value="Genomic_DNA"/>
</dbReference>
<evidence type="ECO:0000313" key="1">
    <source>
        <dbReference type="EMBL" id="CAB4131180.1"/>
    </source>
</evidence>
<sequence length="200" mass="19817">MSAGISLATLGTAVGIAGGINSLTGGGVSKMLGMGGSATGAEAQQMADPFASYRGNLASMYSGALQLGASANIEAMPGYSQYKTGVIDPAMKASERTAAKTGMLYSGNEQQALQGVGQQGYYGFMTDYLNRLAQGSGATQSPAQAAGMGLAQNASNQQSFMQGLGGVATGLSGLQGQFGGGSIGPVGTTAGYYDSAAQDF</sequence>
<organism evidence="1">
    <name type="scientific">uncultured Caudovirales phage</name>
    <dbReference type="NCBI Taxonomy" id="2100421"/>
    <lineage>
        <taxon>Viruses</taxon>
        <taxon>Duplodnaviria</taxon>
        <taxon>Heunggongvirae</taxon>
        <taxon>Uroviricota</taxon>
        <taxon>Caudoviricetes</taxon>
        <taxon>Peduoviridae</taxon>
        <taxon>Maltschvirus</taxon>
        <taxon>Maltschvirus maltsch</taxon>
    </lineage>
</organism>
<accession>A0A6J5LE08</accession>